<protein>
    <submittedName>
        <fullName evidence="1">Uncharacterized protein</fullName>
    </submittedName>
</protein>
<comment type="caution">
    <text evidence="1">The sequence shown here is derived from an EMBL/GenBank/DDBJ whole genome shotgun (WGS) entry which is preliminary data.</text>
</comment>
<dbReference type="OrthoDB" id="528704at2759"/>
<dbReference type="GO" id="GO:0051131">
    <property type="term" value="P:chaperone-mediated protein complex assembly"/>
    <property type="evidence" value="ECO:0007669"/>
    <property type="project" value="TreeGrafter"/>
</dbReference>
<sequence length="179" mass="19116">MIKMALFSVSMSGDGFNPEEGTVVVRDGISLEASELTQLLDVGKQLVKDEVGLVVCQKVMHPSLKQYLKENGVVAVDRAGLCVMEPLGRMAGSPCVSKWSDLVSKCGCGMNDNTEDLSWSFLQGQSGSPVIQGCPKEPSAKVADILTLDCFAAKCSGLQVALETANLILDLSYIIEDQN</sequence>
<dbReference type="GO" id="GO:0005737">
    <property type="term" value="C:cytoplasm"/>
    <property type="evidence" value="ECO:0007669"/>
    <property type="project" value="TreeGrafter"/>
</dbReference>
<dbReference type="GO" id="GO:0051082">
    <property type="term" value="F:unfolded protein binding"/>
    <property type="evidence" value="ECO:0007669"/>
    <property type="project" value="InterPro"/>
</dbReference>
<dbReference type="GO" id="GO:0060271">
    <property type="term" value="P:cilium assembly"/>
    <property type="evidence" value="ECO:0007669"/>
    <property type="project" value="InterPro"/>
</dbReference>
<organism evidence="1 2">
    <name type="scientific">Hirundo rustica rustica</name>
    <dbReference type="NCBI Taxonomy" id="333673"/>
    <lineage>
        <taxon>Eukaryota</taxon>
        <taxon>Metazoa</taxon>
        <taxon>Chordata</taxon>
        <taxon>Craniata</taxon>
        <taxon>Vertebrata</taxon>
        <taxon>Euteleostomi</taxon>
        <taxon>Archelosauria</taxon>
        <taxon>Archosauria</taxon>
        <taxon>Dinosauria</taxon>
        <taxon>Saurischia</taxon>
        <taxon>Theropoda</taxon>
        <taxon>Coelurosauria</taxon>
        <taxon>Aves</taxon>
        <taxon>Neognathae</taxon>
        <taxon>Neoaves</taxon>
        <taxon>Telluraves</taxon>
        <taxon>Australaves</taxon>
        <taxon>Passeriformes</taxon>
        <taxon>Sylvioidea</taxon>
        <taxon>Hirundinidae</taxon>
        <taxon>Hirundo</taxon>
    </lineage>
</organism>
<keyword evidence="2" id="KW-1185">Reference proteome</keyword>
<reference evidence="1 2" key="1">
    <citation type="submission" date="2018-07" db="EMBL/GenBank/DDBJ databases">
        <title>A high quality draft genome assembly of the barn swallow (H. rustica rustica).</title>
        <authorList>
            <person name="Formenti G."/>
            <person name="Chiara M."/>
            <person name="Poveda L."/>
            <person name="Francoijs K.-J."/>
            <person name="Bonisoli-Alquati A."/>
            <person name="Canova L."/>
            <person name="Gianfranceschi L."/>
            <person name="Horner D.S."/>
            <person name="Saino N."/>
        </authorList>
    </citation>
    <scope>NUCLEOTIDE SEQUENCE [LARGE SCALE GENOMIC DNA]</scope>
    <source>
        <strain evidence="1">Chelidonia</strain>
        <tissue evidence="1">Blood</tissue>
    </source>
</reference>
<evidence type="ECO:0000313" key="1">
    <source>
        <dbReference type="EMBL" id="RMC07901.1"/>
    </source>
</evidence>
<dbReference type="STRING" id="333673.A0A3M0K5V1"/>
<dbReference type="EMBL" id="QRBI01000119">
    <property type="protein sequence ID" value="RMC07901.1"/>
    <property type="molecule type" value="Genomic_DNA"/>
</dbReference>
<dbReference type="Proteomes" id="UP000269221">
    <property type="component" value="Unassembled WGS sequence"/>
</dbReference>
<dbReference type="GO" id="GO:0006457">
    <property type="term" value="P:protein folding"/>
    <property type="evidence" value="ECO:0007669"/>
    <property type="project" value="InterPro"/>
</dbReference>
<dbReference type="InterPro" id="IPR027409">
    <property type="entry name" value="GroEL-like_apical_dom_sf"/>
</dbReference>
<dbReference type="GO" id="GO:0005524">
    <property type="term" value="F:ATP binding"/>
    <property type="evidence" value="ECO:0007669"/>
    <property type="project" value="InterPro"/>
</dbReference>
<dbReference type="GO" id="GO:0005634">
    <property type="term" value="C:nucleus"/>
    <property type="evidence" value="ECO:0007669"/>
    <property type="project" value="TreeGrafter"/>
</dbReference>
<dbReference type="SUPFAM" id="SSF52029">
    <property type="entry name" value="GroEL apical domain-like"/>
    <property type="match status" value="1"/>
</dbReference>
<accession>A0A3M0K5V1</accession>
<name>A0A3M0K5V1_HIRRU</name>
<gene>
    <name evidence="1" type="ORF">DUI87_15372</name>
</gene>
<dbReference type="InterPro" id="IPR028790">
    <property type="entry name" value="MKKS"/>
</dbReference>
<dbReference type="AlphaFoldDB" id="A0A3M0K5V1"/>
<dbReference type="GO" id="GO:1902636">
    <property type="term" value="C:kinociliary basal body"/>
    <property type="evidence" value="ECO:0007669"/>
    <property type="project" value="TreeGrafter"/>
</dbReference>
<evidence type="ECO:0000313" key="2">
    <source>
        <dbReference type="Proteomes" id="UP000269221"/>
    </source>
</evidence>
<proteinExistence type="predicted"/>
<dbReference type="Gene3D" id="3.50.7.10">
    <property type="entry name" value="GroEL"/>
    <property type="match status" value="1"/>
</dbReference>
<dbReference type="GO" id="GO:0032502">
    <property type="term" value="P:developmental process"/>
    <property type="evidence" value="ECO:0007669"/>
    <property type="project" value="TreeGrafter"/>
</dbReference>
<dbReference type="PANTHER" id="PTHR46787">
    <property type="entry name" value="SYNDROMES PUTATIVE CHAPERONIN-RELATED"/>
    <property type="match status" value="1"/>
</dbReference>
<dbReference type="PANTHER" id="PTHR46787:SF1">
    <property type="entry name" value="MOLECULAR CHAPERONE MKKS"/>
    <property type="match status" value="1"/>
</dbReference>